<sequence>MALTEVKRFIKYLAKNRKSLTEYNEKLLAGGSFRYNEPMLVSAGYYASPMIPENIEDDLLQRIIDLDGRSARKLEKLSAEKGEIISLKDRLVSKFDELVYGTENKKEYVLNNEEIKRHRLFEHLAKLAQEDGFNISTDDLLYFIGKAVLVIIVEHPDFDEIQIFDAVLDSFD</sequence>
<keyword evidence="2" id="KW-1185">Reference proteome</keyword>
<protein>
    <recommendedName>
        <fullName evidence="3">TerB family tellurite resistance protein</fullName>
    </recommendedName>
</protein>
<comment type="caution">
    <text evidence="1">The sequence shown here is derived from an EMBL/GenBank/DDBJ whole genome shotgun (WGS) entry which is preliminary data.</text>
</comment>
<dbReference type="Proteomes" id="UP000653358">
    <property type="component" value="Unassembled WGS sequence"/>
</dbReference>
<dbReference type="RefSeq" id="WP_148602728.1">
    <property type="nucleotide sequence ID" value="NZ_RXYB01000004.1"/>
</dbReference>
<gene>
    <name evidence="1" type="ORF">GH807_04015</name>
</gene>
<reference evidence="1 2" key="1">
    <citation type="journal article" date="2020" name="mSystems">
        <title>Defining Genomic and Predicted Metabolic Features of the Acetobacterium Genus.</title>
        <authorList>
            <person name="Ross D.E."/>
            <person name="Marshall C.W."/>
            <person name="Gulliver D."/>
            <person name="May H.D."/>
            <person name="Norman R.S."/>
        </authorList>
    </citation>
    <scope>NUCLEOTIDE SEQUENCE [LARGE SCALE GENOMIC DNA]</scope>
    <source>
        <strain evidence="1 2">DSM 9173</strain>
    </source>
</reference>
<evidence type="ECO:0000313" key="2">
    <source>
        <dbReference type="Proteomes" id="UP000653358"/>
    </source>
</evidence>
<proteinExistence type="predicted"/>
<evidence type="ECO:0000313" key="1">
    <source>
        <dbReference type="EMBL" id="MBC3796216.1"/>
    </source>
</evidence>
<evidence type="ECO:0008006" key="3">
    <source>
        <dbReference type="Google" id="ProtNLM"/>
    </source>
</evidence>
<accession>A0ABR6WIC8</accession>
<name>A0ABR6WIC8_9FIRM</name>
<organism evidence="1 2">
    <name type="scientific">Acetobacterium tundrae</name>
    <dbReference type="NCBI Taxonomy" id="132932"/>
    <lineage>
        <taxon>Bacteria</taxon>
        <taxon>Bacillati</taxon>
        <taxon>Bacillota</taxon>
        <taxon>Clostridia</taxon>
        <taxon>Eubacteriales</taxon>
        <taxon>Eubacteriaceae</taxon>
        <taxon>Acetobacterium</taxon>
    </lineage>
</organism>
<dbReference type="EMBL" id="WJBB01000003">
    <property type="protein sequence ID" value="MBC3796216.1"/>
    <property type="molecule type" value="Genomic_DNA"/>
</dbReference>